<dbReference type="RefSeq" id="WP_283741503.1">
    <property type="nucleotide sequence ID" value="NZ_JASJEV010000010.1"/>
</dbReference>
<dbReference type="InterPro" id="IPR006284">
    <property type="entry name" value="Glut_synth_pro"/>
</dbReference>
<comment type="catalytic activity">
    <reaction evidence="10">
        <text>gamma-L-glutamyl-L-cysteine + glycine + ATP = glutathione + ADP + phosphate + H(+)</text>
        <dbReference type="Rhea" id="RHEA:13557"/>
        <dbReference type="ChEBI" id="CHEBI:15378"/>
        <dbReference type="ChEBI" id="CHEBI:30616"/>
        <dbReference type="ChEBI" id="CHEBI:43474"/>
        <dbReference type="ChEBI" id="CHEBI:57305"/>
        <dbReference type="ChEBI" id="CHEBI:57925"/>
        <dbReference type="ChEBI" id="CHEBI:58173"/>
        <dbReference type="ChEBI" id="CHEBI:456216"/>
        <dbReference type="EC" id="6.3.2.3"/>
    </reaction>
</comment>
<dbReference type="Gene3D" id="3.30.470.20">
    <property type="entry name" value="ATP-grasp fold, B domain"/>
    <property type="match status" value="1"/>
</dbReference>
<dbReference type="HAMAP" id="MF_00162">
    <property type="entry name" value="GSH_S"/>
    <property type="match status" value="1"/>
</dbReference>
<evidence type="ECO:0000256" key="9">
    <source>
        <dbReference type="ARBA" id="ARBA00023211"/>
    </source>
</evidence>
<dbReference type="InterPro" id="IPR011761">
    <property type="entry name" value="ATP-grasp"/>
</dbReference>
<feature type="domain" description="ATP-grasp" evidence="11">
    <location>
        <begin position="125"/>
        <end position="309"/>
    </location>
</feature>
<evidence type="ECO:0000256" key="10">
    <source>
        <dbReference type="HAMAP-Rule" id="MF_00162"/>
    </source>
</evidence>
<keyword evidence="9" id="KW-0464">Manganese</keyword>
<gene>
    <name evidence="10 12" type="primary">gshB</name>
    <name evidence="12" type="ORF">QNA08_14800</name>
</gene>
<dbReference type="PROSITE" id="PS50975">
    <property type="entry name" value="ATP_GRASP"/>
    <property type="match status" value="1"/>
</dbReference>
<evidence type="ECO:0000259" key="11">
    <source>
        <dbReference type="PROSITE" id="PS50975"/>
    </source>
</evidence>
<comment type="similarity">
    <text evidence="10">Belongs to the prokaryotic GSH synthase family.</text>
</comment>
<dbReference type="EMBL" id="JASJEV010000010">
    <property type="protein sequence ID" value="MDJ1159503.1"/>
    <property type="molecule type" value="Genomic_DNA"/>
</dbReference>
<protein>
    <recommendedName>
        <fullName evidence="10">Glutathione synthetase</fullName>
        <ecNumber evidence="10">6.3.2.3</ecNumber>
    </recommendedName>
    <alternativeName>
        <fullName evidence="10">GSH synthetase</fullName>
        <shortName evidence="10">GSH-S</shortName>
        <shortName evidence="10">GSHase</shortName>
    </alternativeName>
    <alternativeName>
        <fullName evidence="10">Glutathione synthase</fullName>
    </alternativeName>
</protein>
<reference evidence="12 13" key="1">
    <citation type="submission" date="2023-05" db="EMBL/GenBank/DDBJ databases">
        <title>Chelatococcus sp. nov., a moderately thermophilic bacterium isolated from hot spring microbial mat.</title>
        <authorList>
            <person name="Hu C.-J."/>
            <person name="Li W.-J."/>
        </authorList>
    </citation>
    <scope>NUCLEOTIDE SEQUENCE [LARGE SCALE GENOMIC DNA]</scope>
    <source>
        <strain evidence="12 13">SYSU G07232</strain>
    </source>
</reference>
<dbReference type="InterPro" id="IPR004218">
    <property type="entry name" value="GSHS_ATP-bd"/>
</dbReference>
<keyword evidence="6 10" id="KW-0547">Nucleotide-binding</keyword>
<dbReference type="InterPro" id="IPR013815">
    <property type="entry name" value="ATP_grasp_subdomain_1"/>
</dbReference>
<accession>A0ABT7AJF6</accession>
<dbReference type="EC" id="6.3.2.3" evidence="10"/>
<keyword evidence="8" id="KW-0460">Magnesium</keyword>
<comment type="cofactor">
    <cofactor evidence="1">
        <name>Mn(2+)</name>
        <dbReference type="ChEBI" id="CHEBI:29035"/>
    </cofactor>
</comment>
<evidence type="ECO:0000256" key="5">
    <source>
        <dbReference type="ARBA" id="ARBA00022723"/>
    </source>
</evidence>
<dbReference type="InterPro" id="IPR004215">
    <property type="entry name" value="GSHS_N"/>
</dbReference>
<dbReference type="Proteomes" id="UP001321492">
    <property type="component" value="Unassembled WGS sequence"/>
</dbReference>
<keyword evidence="7 10" id="KW-0067">ATP-binding</keyword>
<evidence type="ECO:0000256" key="8">
    <source>
        <dbReference type="ARBA" id="ARBA00022842"/>
    </source>
</evidence>
<keyword evidence="3 10" id="KW-0436">Ligase</keyword>
<sequence>MSLTVAVQMDPIERINITGDSTFALMLEAQERGHALLYYRPEKLSMRDGRVTAEMHPVRVRDVAGDHATVGEPTRVDLATVDVVLLRQDPPFDMAYISTTHLLERVHPHTLVVNDPAQVRNAPEKLFVTQFPELMPPTLITRDKAEIEAFRDEVGEIVMKPLYGHGGAAVLRVTKNDPNFGSIYDLFSVTFREPWVVQRFLPEVKQGDKRIILVDGEAAGAINRVPAENDIRSNMVRGGAARPTDLTARELEICGAIGPALRERGLIFVGIDVIDGYLTEINVTSPTGIRAIKRLGGPDLAVSIWDAIERKVKARGTERRRQSA</sequence>
<evidence type="ECO:0000256" key="3">
    <source>
        <dbReference type="ARBA" id="ARBA00022598"/>
    </source>
</evidence>
<comment type="caution">
    <text evidence="12">The sequence shown here is derived from an EMBL/GenBank/DDBJ whole genome shotgun (WGS) entry which is preliminary data.</text>
</comment>
<dbReference type="NCBIfam" id="NF003573">
    <property type="entry name" value="PRK05246.1"/>
    <property type="match status" value="1"/>
</dbReference>
<evidence type="ECO:0000256" key="1">
    <source>
        <dbReference type="ARBA" id="ARBA00001936"/>
    </source>
</evidence>
<dbReference type="Gene3D" id="3.40.50.20">
    <property type="match status" value="1"/>
</dbReference>
<keyword evidence="5" id="KW-0479">Metal-binding</keyword>
<keyword evidence="13" id="KW-1185">Reference proteome</keyword>
<dbReference type="GO" id="GO:0004363">
    <property type="term" value="F:glutathione synthase activity"/>
    <property type="evidence" value="ECO:0007669"/>
    <property type="project" value="UniProtKB-EC"/>
</dbReference>
<evidence type="ECO:0000313" key="12">
    <source>
        <dbReference type="EMBL" id="MDJ1159503.1"/>
    </source>
</evidence>
<dbReference type="InterPro" id="IPR016185">
    <property type="entry name" value="PreATP-grasp_dom_sf"/>
</dbReference>
<dbReference type="Pfam" id="PF02951">
    <property type="entry name" value="GSH-S_N"/>
    <property type="match status" value="1"/>
</dbReference>
<evidence type="ECO:0000256" key="7">
    <source>
        <dbReference type="ARBA" id="ARBA00022840"/>
    </source>
</evidence>
<dbReference type="PANTHER" id="PTHR21621:SF4">
    <property type="entry name" value="GLUTATHIONE SYNTHETASE"/>
    <property type="match status" value="1"/>
</dbReference>
<evidence type="ECO:0000313" key="13">
    <source>
        <dbReference type="Proteomes" id="UP001321492"/>
    </source>
</evidence>
<evidence type="ECO:0000256" key="6">
    <source>
        <dbReference type="ARBA" id="ARBA00022741"/>
    </source>
</evidence>
<keyword evidence="4 10" id="KW-0317">Glutathione biosynthesis</keyword>
<comment type="cofactor">
    <cofactor evidence="2">
        <name>Mg(2+)</name>
        <dbReference type="ChEBI" id="CHEBI:18420"/>
    </cofactor>
</comment>
<evidence type="ECO:0000256" key="4">
    <source>
        <dbReference type="ARBA" id="ARBA00022684"/>
    </source>
</evidence>
<dbReference type="SUPFAM" id="SSF56059">
    <property type="entry name" value="Glutathione synthetase ATP-binding domain-like"/>
    <property type="match status" value="1"/>
</dbReference>
<comment type="pathway">
    <text evidence="10">Sulfur metabolism; glutathione biosynthesis; glutathione from L-cysteine and L-glutamate: step 2/2.</text>
</comment>
<dbReference type="PANTHER" id="PTHR21621">
    <property type="entry name" value="RIBOSOMAL PROTEIN S6 MODIFICATION PROTEIN"/>
    <property type="match status" value="1"/>
</dbReference>
<dbReference type="SUPFAM" id="SSF52440">
    <property type="entry name" value="PreATP-grasp domain"/>
    <property type="match status" value="1"/>
</dbReference>
<organism evidence="12 13">
    <name type="scientific">Chelatococcus albus</name>
    <dbReference type="NCBI Taxonomy" id="3047466"/>
    <lineage>
        <taxon>Bacteria</taxon>
        <taxon>Pseudomonadati</taxon>
        <taxon>Pseudomonadota</taxon>
        <taxon>Alphaproteobacteria</taxon>
        <taxon>Hyphomicrobiales</taxon>
        <taxon>Chelatococcaceae</taxon>
        <taxon>Chelatococcus</taxon>
    </lineage>
</organism>
<dbReference type="NCBIfam" id="TIGR01380">
    <property type="entry name" value="glut_syn"/>
    <property type="match status" value="1"/>
</dbReference>
<dbReference type="Pfam" id="PF02955">
    <property type="entry name" value="GSH-S_ATP"/>
    <property type="match status" value="1"/>
</dbReference>
<dbReference type="Gene3D" id="3.30.1490.20">
    <property type="entry name" value="ATP-grasp fold, A domain"/>
    <property type="match status" value="1"/>
</dbReference>
<evidence type="ECO:0000256" key="2">
    <source>
        <dbReference type="ARBA" id="ARBA00001946"/>
    </source>
</evidence>
<name>A0ABT7AJF6_9HYPH</name>
<proteinExistence type="inferred from homology"/>